<dbReference type="Proteomes" id="UP000005666">
    <property type="component" value="Chromosome 8"/>
</dbReference>
<feature type="transmembrane region" description="Helical" evidence="9">
    <location>
        <begin position="106"/>
        <end position="126"/>
    </location>
</feature>
<dbReference type="NCBIfam" id="TIGR00879">
    <property type="entry name" value="SP"/>
    <property type="match status" value="1"/>
</dbReference>
<dbReference type="InterPro" id="IPR005828">
    <property type="entry name" value="MFS_sugar_transport-like"/>
</dbReference>
<organism evidence="11 12">
    <name type="scientific">Tetrapisispora phaffii (strain ATCC 24235 / CBS 4417 / NBRC 1672 / NRRL Y-8282 / UCD 70-5)</name>
    <name type="common">Yeast</name>
    <name type="synonym">Fabospora phaffii</name>
    <dbReference type="NCBI Taxonomy" id="1071381"/>
    <lineage>
        <taxon>Eukaryota</taxon>
        <taxon>Fungi</taxon>
        <taxon>Dikarya</taxon>
        <taxon>Ascomycota</taxon>
        <taxon>Saccharomycotina</taxon>
        <taxon>Saccharomycetes</taxon>
        <taxon>Saccharomycetales</taxon>
        <taxon>Saccharomycetaceae</taxon>
        <taxon>Tetrapisispora</taxon>
    </lineage>
</organism>
<evidence type="ECO:0000256" key="7">
    <source>
        <dbReference type="ARBA" id="ARBA00023136"/>
    </source>
</evidence>
<evidence type="ECO:0000313" key="12">
    <source>
        <dbReference type="Proteomes" id="UP000005666"/>
    </source>
</evidence>
<evidence type="ECO:0000256" key="2">
    <source>
        <dbReference type="ARBA" id="ARBA00010992"/>
    </source>
</evidence>
<dbReference type="InterPro" id="IPR020846">
    <property type="entry name" value="MFS_dom"/>
</dbReference>
<evidence type="ECO:0000256" key="5">
    <source>
        <dbReference type="ARBA" id="ARBA00022692"/>
    </source>
</evidence>
<dbReference type="InterPro" id="IPR003663">
    <property type="entry name" value="Sugar/inositol_transpt"/>
</dbReference>
<dbReference type="RefSeq" id="XP_003686948.1">
    <property type="nucleotide sequence ID" value="XM_003686900.1"/>
</dbReference>
<feature type="transmembrane region" description="Helical" evidence="9">
    <location>
        <begin position="382"/>
        <end position="403"/>
    </location>
</feature>
<evidence type="ECO:0000313" key="11">
    <source>
        <dbReference type="EMBL" id="CCE64514.1"/>
    </source>
</evidence>
<proteinExistence type="inferred from homology"/>
<gene>
    <name evidence="11" type="primary">TPHA0H03110</name>
    <name evidence="11" type="ordered locus">TPHA_0H03110</name>
</gene>
<dbReference type="AlphaFoldDB" id="G8BWR3"/>
<dbReference type="PRINTS" id="PR00171">
    <property type="entry name" value="SUGRTRNSPORT"/>
</dbReference>
<sequence length="561" mass="61599">MSEPVTDLQVTASSEGNVEAVSSNNSIASNKVEGDDMDLKAPEDPIHATGPLSQYFGVLSLCLMIAFGGFIFGWDTGTIGGFVSHEDFLRRFGSRHSDGTYYFSKVRTGLVVGIFNVGCAIGGLTLGRTGDMYGRKPGLMIVVVVYVIGIIISIASIDKWYQYFIGRIISGLGVGGIAVLSPTLIAETAPAHLRGTAVAFYQLLITGGIFLGYCTNYGTHHGYKDSTQWRVPLGLSFAWALFMIGGMLLVPESARFLVQKGRLEEAKVSLSKTNKATVDSPIVVREFDEIFAAVEAERAAGNASWGEIFSRKGAILKRTIMGVMIQSLQQLTGNNYFFYYGSTLFNSVGLDDGYEASIVIGIVNFASTFVALWTVERFGRRNCLLVGAATMAACFVIYASVGVTRLYIDGYDGPTSKGAGNCMIVFTCFYIFCFATTWAPLAYVIVSETYPLRIRGRAMGLSIGANWMWGFLISFFTPFITGAIHFAYGYVFFGCLIFMFFYVFFFVCETKGLTLEEVDEMYLEGVLPWKSTSWVPPSQRGVDYDASAAAHDDRPWYQRFK</sequence>
<dbReference type="HOGENOM" id="CLU_001265_30_1_1"/>
<evidence type="ECO:0000256" key="4">
    <source>
        <dbReference type="ARBA" id="ARBA00022597"/>
    </source>
</evidence>
<feature type="transmembrane region" description="Helical" evidence="9">
    <location>
        <begin position="458"/>
        <end position="480"/>
    </location>
</feature>
<feature type="transmembrane region" description="Helical" evidence="9">
    <location>
        <begin position="55"/>
        <end position="74"/>
    </location>
</feature>
<dbReference type="EMBL" id="HE612863">
    <property type="protein sequence ID" value="CCE64514.1"/>
    <property type="molecule type" value="Genomic_DNA"/>
</dbReference>
<evidence type="ECO:0000256" key="9">
    <source>
        <dbReference type="SAM" id="Phobius"/>
    </source>
</evidence>
<dbReference type="PROSITE" id="PS00217">
    <property type="entry name" value="SUGAR_TRANSPORT_2"/>
    <property type="match status" value="1"/>
</dbReference>
<feature type="transmembrane region" description="Helical" evidence="9">
    <location>
        <begin position="486"/>
        <end position="507"/>
    </location>
</feature>
<reference evidence="11 12" key="1">
    <citation type="journal article" date="2011" name="Proc. Natl. Acad. Sci. U.S.A.">
        <title>Evolutionary erosion of yeast sex chromosomes by mating-type switching accidents.</title>
        <authorList>
            <person name="Gordon J.L."/>
            <person name="Armisen D."/>
            <person name="Proux-Wera E."/>
            <person name="Oheigeartaigh S.S."/>
            <person name="Byrne K.P."/>
            <person name="Wolfe K.H."/>
        </authorList>
    </citation>
    <scope>NUCLEOTIDE SEQUENCE [LARGE SCALE GENOMIC DNA]</scope>
    <source>
        <strain evidence="12">ATCC 24235 / CBS 4417 / NBRC 1672 / NRRL Y-8282 / UCD 70-5</strain>
    </source>
</reference>
<dbReference type="GO" id="GO:0005351">
    <property type="term" value="F:carbohydrate:proton symporter activity"/>
    <property type="evidence" value="ECO:0007669"/>
    <property type="project" value="TreeGrafter"/>
</dbReference>
<keyword evidence="7 9" id="KW-0472">Membrane</keyword>
<evidence type="ECO:0000256" key="3">
    <source>
        <dbReference type="ARBA" id="ARBA00022448"/>
    </source>
</evidence>
<keyword evidence="5 9" id="KW-0812">Transmembrane</keyword>
<dbReference type="FunFam" id="1.20.1250.20:FF:000044">
    <property type="entry name" value="Hexose transporter Hxt3p"/>
    <property type="match status" value="1"/>
</dbReference>
<dbReference type="GeneID" id="11533713"/>
<dbReference type="KEGG" id="tpf:TPHA_0H03110"/>
<feature type="transmembrane region" description="Helical" evidence="9">
    <location>
        <begin position="358"/>
        <end position="375"/>
    </location>
</feature>
<evidence type="ECO:0000259" key="10">
    <source>
        <dbReference type="PROSITE" id="PS50850"/>
    </source>
</evidence>
<dbReference type="InterPro" id="IPR005829">
    <property type="entry name" value="Sugar_transporter_CS"/>
</dbReference>
<dbReference type="PANTHER" id="PTHR48022">
    <property type="entry name" value="PLASTIDIC GLUCOSE TRANSPORTER 4"/>
    <property type="match status" value="1"/>
</dbReference>
<dbReference type="InterPro" id="IPR036259">
    <property type="entry name" value="MFS_trans_sf"/>
</dbReference>
<dbReference type="Gene3D" id="1.20.1250.20">
    <property type="entry name" value="MFS general substrate transporter like domains"/>
    <property type="match status" value="1"/>
</dbReference>
<feature type="transmembrane region" description="Helical" evidence="9">
    <location>
        <begin position="163"/>
        <end position="186"/>
    </location>
</feature>
<dbReference type="PROSITE" id="PS00216">
    <property type="entry name" value="SUGAR_TRANSPORT_1"/>
    <property type="match status" value="1"/>
</dbReference>
<dbReference type="SUPFAM" id="SSF103473">
    <property type="entry name" value="MFS general substrate transporter"/>
    <property type="match status" value="1"/>
</dbReference>
<comment type="similarity">
    <text evidence="2 8">Belongs to the major facilitator superfamily. Sugar transporter (TC 2.A.1.1) family.</text>
</comment>
<dbReference type="PROSITE" id="PS50850">
    <property type="entry name" value="MFS"/>
    <property type="match status" value="1"/>
</dbReference>
<dbReference type="InterPro" id="IPR050360">
    <property type="entry name" value="MFS_Sugar_Transporters"/>
</dbReference>
<dbReference type="CDD" id="cd17356">
    <property type="entry name" value="MFS_HXT"/>
    <property type="match status" value="1"/>
</dbReference>
<dbReference type="PANTHER" id="PTHR48022:SF75">
    <property type="entry name" value="GALACTOSE TRANSPORTER-RELATED"/>
    <property type="match status" value="1"/>
</dbReference>
<accession>G8BWR3</accession>
<protein>
    <recommendedName>
        <fullName evidence="10">Major facilitator superfamily (MFS) profile domain-containing protein</fullName>
    </recommendedName>
</protein>
<comment type="subcellular location">
    <subcellularLocation>
        <location evidence="1">Membrane</location>
        <topology evidence="1">Multi-pass membrane protein</topology>
    </subcellularLocation>
</comment>
<keyword evidence="3 8" id="KW-0813">Transport</keyword>
<keyword evidence="6 9" id="KW-1133">Transmembrane helix</keyword>
<keyword evidence="4" id="KW-0762">Sugar transport</keyword>
<evidence type="ECO:0000256" key="6">
    <source>
        <dbReference type="ARBA" id="ARBA00022989"/>
    </source>
</evidence>
<dbReference type="STRING" id="1071381.G8BWR3"/>
<feature type="transmembrane region" description="Helical" evidence="9">
    <location>
        <begin position="198"/>
        <end position="219"/>
    </location>
</feature>
<dbReference type="Pfam" id="PF00083">
    <property type="entry name" value="Sugar_tr"/>
    <property type="match status" value="1"/>
</dbReference>
<name>G8BWR3_TETPH</name>
<evidence type="ECO:0000256" key="1">
    <source>
        <dbReference type="ARBA" id="ARBA00004141"/>
    </source>
</evidence>
<dbReference type="GO" id="GO:0055056">
    <property type="term" value="F:D-glucose transmembrane transporter activity"/>
    <property type="evidence" value="ECO:0007669"/>
    <property type="project" value="UniProtKB-ARBA"/>
</dbReference>
<feature type="transmembrane region" description="Helical" evidence="9">
    <location>
        <begin position="423"/>
        <end position="446"/>
    </location>
</feature>
<evidence type="ECO:0000256" key="8">
    <source>
        <dbReference type="RuleBase" id="RU003346"/>
    </source>
</evidence>
<dbReference type="GO" id="GO:0005886">
    <property type="term" value="C:plasma membrane"/>
    <property type="evidence" value="ECO:0007669"/>
    <property type="project" value="TreeGrafter"/>
</dbReference>
<dbReference type="OrthoDB" id="5141738at2759"/>
<keyword evidence="12" id="KW-1185">Reference proteome</keyword>
<dbReference type="eggNOG" id="KOG0254">
    <property type="taxonomic scope" value="Eukaryota"/>
</dbReference>
<dbReference type="OMA" id="EMFRANV"/>
<feature type="transmembrane region" description="Helical" evidence="9">
    <location>
        <begin position="231"/>
        <end position="250"/>
    </location>
</feature>
<feature type="domain" description="Major facilitator superfamily (MFS) profile" evidence="10">
    <location>
        <begin position="61"/>
        <end position="511"/>
    </location>
</feature>
<feature type="transmembrane region" description="Helical" evidence="9">
    <location>
        <begin position="138"/>
        <end position="157"/>
    </location>
</feature>